<dbReference type="Gene3D" id="3.40.140.10">
    <property type="entry name" value="Cytidine Deaminase, domain 2"/>
    <property type="match status" value="1"/>
</dbReference>
<feature type="binding site" evidence="13">
    <location>
        <begin position="47"/>
        <end position="53"/>
    </location>
    <ligand>
        <name>substrate</name>
    </ligand>
</feature>
<evidence type="ECO:0000256" key="5">
    <source>
        <dbReference type="ARBA" id="ARBA00018266"/>
    </source>
</evidence>
<evidence type="ECO:0000256" key="6">
    <source>
        <dbReference type="ARBA" id="ARBA00022723"/>
    </source>
</evidence>
<dbReference type="Proteomes" id="UP000255328">
    <property type="component" value="Unassembled WGS sequence"/>
</dbReference>
<dbReference type="EMBL" id="UGGU01000003">
    <property type="protein sequence ID" value="STO32001.1"/>
    <property type="molecule type" value="Genomic_DNA"/>
</dbReference>
<dbReference type="GO" id="GO:0004126">
    <property type="term" value="F:cytidine deaminase activity"/>
    <property type="evidence" value="ECO:0007669"/>
    <property type="project" value="UniProtKB-UniRule"/>
</dbReference>
<dbReference type="GO" id="GO:0005829">
    <property type="term" value="C:cytosol"/>
    <property type="evidence" value="ECO:0007669"/>
    <property type="project" value="TreeGrafter"/>
</dbReference>
<dbReference type="InterPro" id="IPR016193">
    <property type="entry name" value="Cytidine_deaminase-like"/>
</dbReference>
<accession>A0A377GZM7</accession>
<dbReference type="NCBIfam" id="TIGR01354">
    <property type="entry name" value="cyt_deam_tetra"/>
    <property type="match status" value="1"/>
</dbReference>
<keyword evidence="7 15" id="KW-0378">Hydrolase</keyword>
<comment type="catalytic activity">
    <reaction evidence="11 15">
        <text>cytidine + H2O + H(+) = uridine + NH4(+)</text>
        <dbReference type="Rhea" id="RHEA:16069"/>
        <dbReference type="ChEBI" id="CHEBI:15377"/>
        <dbReference type="ChEBI" id="CHEBI:15378"/>
        <dbReference type="ChEBI" id="CHEBI:16704"/>
        <dbReference type="ChEBI" id="CHEBI:17562"/>
        <dbReference type="ChEBI" id="CHEBI:28938"/>
        <dbReference type="EC" id="3.5.4.5"/>
    </reaction>
</comment>
<keyword evidence="6 14" id="KW-0479">Metal-binding</keyword>
<evidence type="ECO:0000256" key="8">
    <source>
        <dbReference type="ARBA" id="ARBA00022833"/>
    </source>
</evidence>
<evidence type="ECO:0000256" key="13">
    <source>
        <dbReference type="PIRSR" id="PIRSR606262-2"/>
    </source>
</evidence>
<evidence type="ECO:0000256" key="10">
    <source>
        <dbReference type="ARBA" id="ARBA00049252"/>
    </source>
</evidence>
<organism evidence="17 18">
    <name type="scientific">Fusobacterium necrogenes</name>
    <dbReference type="NCBI Taxonomy" id="858"/>
    <lineage>
        <taxon>Bacteria</taxon>
        <taxon>Fusobacteriati</taxon>
        <taxon>Fusobacteriota</taxon>
        <taxon>Fusobacteriia</taxon>
        <taxon>Fusobacteriales</taxon>
        <taxon>Fusobacteriaceae</taxon>
        <taxon>Fusobacterium</taxon>
    </lineage>
</organism>
<evidence type="ECO:0000256" key="4">
    <source>
        <dbReference type="ARBA" id="ARBA00012783"/>
    </source>
</evidence>
<dbReference type="Pfam" id="PF00383">
    <property type="entry name" value="dCMP_cyt_deam_1"/>
    <property type="match status" value="1"/>
</dbReference>
<evidence type="ECO:0000256" key="3">
    <source>
        <dbReference type="ARBA" id="ARBA00006576"/>
    </source>
</evidence>
<evidence type="ECO:0000256" key="12">
    <source>
        <dbReference type="PIRSR" id="PIRSR606262-1"/>
    </source>
</evidence>
<reference evidence="17 18" key="1">
    <citation type="submission" date="2018-06" db="EMBL/GenBank/DDBJ databases">
        <authorList>
            <consortium name="Pathogen Informatics"/>
            <person name="Doyle S."/>
        </authorList>
    </citation>
    <scope>NUCLEOTIDE SEQUENCE [LARGE SCALE GENOMIC DNA]</scope>
    <source>
        <strain evidence="17 18">NCTC10723</strain>
    </source>
</reference>
<evidence type="ECO:0000256" key="7">
    <source>
        <dbReference type="ARBA" id="ARBA00022801"/>
    </source>
</evidence>
<dbReference type="EC" id="3.5.4.5" evidence="4 15"/>
<evidence type="ECO:0000256" key="11">
    <source>
        <dbReference type="ARBA" id="ARBA00049558"/>
    </source>
</evidence>
<dbReference type="InterPro" id="IPR006262">
    <property type="entry name" value="Cyt_deam_tetra"/>
</dbReference>
<evidence type="ECO:0000256" key="9">
    <source>
        <dbReference type="ARBA" id="ARBA00032005"/>
    </source>
</evidence>
<keyword evidence="18" id="KW-1185">Reference proteome</keyword>
<gene>
    <name evidence="17" type="primary">cdd</name>
    <name evidence="17" type="ORF">NCTC10723_01465</name>
</gene>
<dbReference type="RefSeq" id="WP_115270806.1">
    <property type="nucleotide sequence ID" value="NZ_UGGU01000003.1"/>
</dbReference>
<dbReference type="NCBIfam" id="NF004064">
    <property type="entry name" value="PRK05578.1"/>
    <property type="match status" value="1"/>
</dbReference>
<keyword evidence="8 14" id="KW-0862">Zinc</keyword>
<feature type="binding site" evidence="14">
    <location>
        <position position="93"/>
    </location>
    <ligand>
        <name>Zn(2+)</name>
        <dbReference type="ChEBI" id="CHEBI:29105"/>
        <note>catalytic</note>
    </ligand>
</feature>
<dbReference type="GO" id="GO:0008270">
    <property type="term" value="F:zinc ion binding"/>
    <property type="evidence" value="ECO:0007669"/>
    <property type="project" value="UniProtKB-UniRule"/>
</dbReference>
<feature type="binding site" evidence="14">
    <location>
        <position position="96"/>
    </location>
    <ligand>
        <name>Zn(2+)</name>
        <dbReference type="ChEBI" id="CHEBI:29105"/>
        <note>catalytic</note>
    </ligand>
</feature>
<sequence>MQKIFEQYKDILDRAFEVMEKAYAPYSKYHVGACVKTKDGKYYVGANIENASYGLTNCAERSALFHVYSLGYRQDDIESMALVTKGNTLGSPCGACRQVMVELLKKDTPIIIANTNSQAMITNIVELLPFSFTSDDLK</sequence>
<dbReference type="InterPro" id="IPR002125">
    <property type="entry name" value="CMP_dCMP_dom"/>
</dbReference>
<feature type="domain" description="CMP/dCMP-type deaminase" evidence="16">
    <location>
        <begin position="6"/>
        <end position="135"/>
    </location>
</feature>
<evidence type="ECO:0000313" key="18">
    <source>
        <dbReference type="Proteomes" id="UP000255328"/>
    </source>
</evidence>
<dbReference type="OrthoDB" id="9795347at2"/>
<comment type="catalytic activity">
    <reaction evidence="10 15">
        <text>2'-deoxycytidine + H2O + H(+) = 2'-deoxyuridine + NH4(+)</text>
        <dbReference type="Rhea" id="RHEA:13433"/>
        <dbReference type="ChEBI" id="CHEBI:15377"/>
        <dbReference type="ChEBI" id="CHEBI:15378"/>
        <dbReference type="ChEBI" id="CHEBI:15698"/>
        <dbReference type="ChEBI" id="CHEBI:16450"/>
        <dbReference type="ChEBI" id="CHEBI:28938"/>
        <dbReference type="EC" id="3.5.4.5"/>
    </reaction>
</comment>
<evidence type="ECO:0000256" key="2">
    <source>
        <dbReference type="ARBA" id="ARBA00003949"/>
    </source>
</evidence>
<proteinExistence type="inferred from homology"/>
<dbReference type="InterPro" id="IPR016192">
    <property type="entry name" value="APOBEC/CMP_deaminase_Zn-bd"/>
</dbReference>
<dbReference type="PANTHER" id="PTHR11644">
    <property type="entry name" value="CYTIDINE DEAMINASE"/>
    <property type="match status" value="1"/>
</dbReference>
<evidence type="ECO:0000256" key="14">
    <source>
        <dbReference type="PIRSR" id="PIRSR606262-3"/>
    </source>
</evidence>
<name>A0A377GZM7_9FUSO</name>
<feature type="active site" description="Proton donor" evidence="12">
    <location>
        <position position="60"/>
    </location>
</feature>
<evidence type="ECO:0000256" key="1">
    <source>
        <dbReference type="ARBA" id="ARBA00001947"/>
    </source>
</evidence>
<protein>
    <recommendedName>
        <fullName evidence="5 15">Cytidine deaminase</fullName>
        <ecNumber evidence="4 15">3.5.4.5</ecNumber>
    </recommendedName>
    <alternativeName>
        <fullName evidence="9 15">Cytidine aminohydrolase</fullName>
    </alternativeName>
</protein>
<dbReference type="GO" id="GO:0055086">
    <property type="term" value="P:nucleobase-containing small molecule metabolic process"/>
    <property type="evidence" value="ECO:0007669"/>
    <property type="project" value="UniProtKB-ARBA"/>
</dbReference>
<evidence type="ECO:0000256" key="15">
    <source>
        <dbReference type="RuleBase" id="RU364006"/>
    </source>
</evidence>
<dbReference type="SUPFAM" id="SSF53927">
    <property type="entry name" value="Cytidine deaminase-like"/>
    <property type="match status" value="1"/>
</dbReference>
<dbReference type="InterPro" id="IPR050202">
    <property type="entry name" value="Cyt/Deoxycyt_deaminase"/>
</dbReference>
<feature type="binding site" evidence="14">
    <location>
        <position position="58"/>
    </location>
    <ligand>
        <name>Zn(2+)</name>
        <dbReference type="ChEBI" id="CHEBI:29105"/>
        <note>catalytic</note>
    </ligand>
</feature>
<dbReference type="CDD" id="cd01283">
    <property type="entry name" value="cytidine_deaminase"/>
    <property type="match status" value="1"/>
</dbReference>
<dbReference type="GO" id="GO:0042802">
    <property type="term" value="F:identical protein binding"/>
    <property type="evidence" value="ECO:0007669"/>
    <property type="project" value="UniProtKB-ARBA"/>
</dbReference>
<comment type="function">
    <text evidence="2 15">This enzyme scavenges exogenous and endogenous cytidine and 2'-deoxycytidine for UMP synthesis.</text>
</comment>
<evidence type="ECO:0000313" key="17">
    <source>
        <dbReference type="EMBL" id="STO32001.1"/>
    </source>
</evidence>
<dbReference type="PROSITE" id="PS51747">
    <property type="entry name" value="CYT_DCMP_DEAMINASES_2"/>
    <property type="match status" value="1"/>
</dbReference>
<dbReference type="GO" id="GO:0072527">
    <property type="term" value="P:pyrimidine-containing compound metabolic process"/>
    <property type="evidence" value="ECO:0007669"/>
    <property type="project" value="UniProtKB-ARBA"/>
</dbReference>
<evidence type="ECO:0000259" key="16">
    <source>
        <dbReference type="PROSITE" id="PS51747"/>
    </source>
</evidence>
<dbReference type="PANTHER" id="PTHR11644:SF2">
    <property type="entry name" value="CYTIDINE DEAMINASE"/>
    <property type="match status" value="1"/>
</dbReference>
<comment type="similarity">
    <text evidence="3 15">Belongs to the cytidine and deoxycytidylate deaminase family.</text>
</comment>
<comment type="cofactor">
    <cofactor evidence="1 14 15">
        <name>Zn(2+)</name>
        <dbReference type="ChEBI" id="CHEBI:29105"/>
    </cofactor>
</comment>
<dbReference type="FunFam" id="3.40.140.10:FF:000008">
    <property type="entry name" value="Cytidine deaminase"/>
    <property type="match status" value="1"/>
</dbReference>
<dbReference type="PROSITE" id="PS00903">
    <property type="entry name" value="CYT_DCMP_DEAMINASES_1"/>
    <property type="match status" value="1"/>
</dbReference>
<dbReference type="AlphaFoldDB" id="A0A377GZM7"/>